<evidence type="ECO:0000313" key="4">
    <source>
        <dbReference type="EMBL" id="QHU28006.1"/>
    </source>
</evidence>
<dbReference type="InterPro" id="IPR036915">
    <property type="entry name" value="Cyclin-like_sf"/>
</dbReference>
<protein>
    <recommendedName>
        <fullName evidence="3">Transcription factor TFIIB cyclin-like domain-containing protein</fullName>
    </recommendedName>
</protein>
<accession>A0A6C0LAL9</accession>
<dbReference type="Pfam" id="PF00382">
    <property type="entry name" value="TFIIB"/>
    <property type="match status" value="1"/>
</dbReference>
<dbReference type="EMBL" id="MN740468">
    <property type="protein sequence ID" value="QHU28006.1"/>
    <property type="molecule type" value="Genomic_DNA"/>
</dbReference>
<dbReference type="PANTHER" id="PTHR11618">
    <property type="entry name" value="TRANSCRIPTION INITIATION FACTOR IIB-RELATED"/>
    <property type="match status" value="1"/>
</dbReference>
<feature type="domain" description="Transcription factor TFIIB cyclin-like" evidence="3">
    <location>
        <begin position="93"/>
        <end position="177"/>
    </location>
</feature>
<dbReference type="GO" id="GO:0070897">
    <property type="term" value="P:transcription preinitiation complex assembly"/>
    <property type="evidence" value="ECO:0007669"/>
    <property type="project" value="InterPro"/>
</dbReference>
<keyword evidence="1" id="KW-0805">Transcription regulation</keyword>
<dbReference type="SUPFAM" id="SSF47954">
    <property type="entry name" value="Cyclin-like"/>
    <property type="match status" value="1"/>
</dbReference>
<dbReference type="GO" id="GO:0097550">
    <property type="term" value="C:transcription preinitiation complex"/>
    <property type="evidence" value="ECO:0007669"/>
    <property type="project" value="TreeGrafter"/>
</dbReference>
<reference evidence="4" key="1">
    <citation type="journal article" date="2020" name="Nature">
        <title>Giant virus diversity and host interactions through global metagenomics.</title>
        <authorList>
            <person name="Schulz F."/>
            <person name="Roux S."/>
            <person name="Paez-Espino D."/>
            <person name="Jungbluth S."/>
            <person name="Walsh D.A."/>
            <person name="Denef V.J."/>
            <person name="McMahon K.D."/>
            <person name="Konstantinidis K.T."/>
            <person name="Eloe-Fadrosh E.A."/>
            <person name="Kyrpides N.C."/>
            <person name="Woyke T."/>
        </authorList>
    </citation>
    <scope>NUCLEOTIDE SEQUENCE</scope>
    <source>
        <strain evidence="4">GVMAG-M-3300027770-17</strain>
    </source>
</reference>
<name>A0A6C0LAL9_9ZZZZ</name>
<evidence type="ECO:0000256" key="1">
    <source>
        <dbReference type="ARBA" id="ARBA00023015"/>
    </source>
</evidence>
<evidence type="ECO:0000259" key="3">
    <source>
        <dbReference type="Pfam" id="PF00382"/>
    </source>
</evidence>
<dbReference type="Gene3D" id="1.10.472.170">
    <property type="match status" value="1"/>
</dbReference>
<dbReference type="AlphaFoldDB" id="A0A6C0LAL9"/>
<dbReference type="PRINTS" id="PR00685">
    <property type="entry name" value="TIFACTORIIB"/>
</dbReference>
<sequence length="268" mass="30087">MCEHLKKIILDGEEVCSDCGEIGSRYIDETSEWNNYDDNKEDKSRIGFTTSDLLPNSSYGSIMSFKGISSNNHELKALQRLSTWSSNNERSWITIFENMNSICHRNNLPKSISLDACGLYKNLEDAQKVRGETRRALMGATLYIACRQNGALRTYEEISEMFNVNVRALCKAVARFKKEDNSVLDTQLALSERLCASLKLNDTQRQLIIDKLNEIALKSEDEFENSPKTIVAGVVAFIMGLKSKTEMKQVSEASGVSALSIYKLVGKI</sequence>
<dbReference type="GO" id="GO:0017025">
    <property type="term" value="F:TBP-class protein binding"/>
    <property type="evidence" value="ECO:0007669"/>
    <property type="project" value="InterPro"/>
</dbReference>
<dbReference type="InterPro" id="IPR000812">
    <property type="entry name" value="TFIIB"/>
</dbReference>
<dbReference type="InterPro" id="IPR013150">
    <property type="entry name" value="TFIIB_cyclin"/>
</dbReference>
<dbReference type="GO" id="GO:0005634">
    <property type="term" value="C:nucleus"/>
    <property type="evidence" value="ECO:0007669"/>
    <property type="project" value="TreeGrafter"/>
</dbReference>
<dbReference type="PANTHER" id="PTHR11618:SF13">
    <property type="entry name" value="TRANSCRIPTION INITIATION FACTOR IIB"/>
    <property type="match status" value="1"/>
</dbReference>
<evidence type="ECO:0000256" key="2">
    <source>
        <dbReference type="ARBA" id="ARBA00023163"/>
    </source>
</evidence>
<organism evidence="4">
    <name type="scientific">viral metagenome</name>
    <dbReference type="NCBI Taxonomy" id="1070528"/>
    <lineage>
        <taxon>unclassified sequences</taxon>
        <taxon>metagenomes</taxon>
        <taxon>organismal metagenomes</taxon>
    </lineage>
</organism>
<keyword evidence="2" id="KW-0804">Transcription</keyword>
<proteinExistence type="predicted"/>